<dbReference type="EMBL" id="MCFJ01000011">
    <property type="protein sequence ID" value="ORY61015.1"/>
    <property type="molecule type" value="Genomic_DNA"/>
</dbReference>
<feature type="compositionally biased region" description="Pro residues" evidence="1">
    <location>
        <begin position="180"/>
        <end position="189"/>
    </location>
</feature>
<protein>
    <submittedName>
        <fullName evidence="3">Uncharacterized protein</fullName>
    </submittedName>
</protein>
<evidence type="ECO:0000256" key="2">
    <source>
        <dbReference type="SAM" id="Phobius"/>
    </source>
</evidence>
<evidence type="ECO:0000313" key="3">
    <source>
        <dbReference type="EMBL" id="ORY61015.1"/>
    </source>
</evidence>
<keyword evidence="2" id="KW-1133">Transmembrane helix</keyword>
<feature type="region of interest" description="Disordered" evidence="1">
    <location>
        <begin position="175"/>
        <end position="197"/>
    </location>
</feature>
<dbReference type="OrthoDB" id="771136at2759"/>
<keyword evidence="2" id="KW-0472">Membrane</keyword>
<gene>
    <name evidence="3" type="ORF">BCR38DRAFT_412111</name>
</gene>
<dbReference type="RefSeq" id="XP_040713242.1">
    <property type="nucleotide sequence ID" value="XM_040858649.1"/>
</dbReference>
<proteinExistence type="predicted"/>
<organism evidence="3 4">
    <name type="scientific">Pseudomassariella vexata</name>
    <dbReference type="NCBI Taxonomy" id="1141098"/>
    <lineage>
        <taxon>Eukaryota</taxon>
        <taxon>Fungi</taxon>
        <taxon>Dikarya</taxon>
        <taxon>Ascomycota</taxon>
        <taxon>Pezizomycotina</taxon>
        <taxon>Sordariomycetes</taxon>
        <taxon>Xylariomycetidae</taxon>
        <taxon>Amphisphaeriales</taxon>
        <taxon>Pseudomassariaceae</taxon>
        <taxon>Pseudomassariella</taxon>
    </lineage>
</organism>
<dbReference type="InParanoid" id="A0A1Y2DQU4"/>
<keyword evidence="4" id="KW-1185">Reference proteome</keyword>
<dbReference type="AlphaFoldDB" id="A0A1Y2DQU4"/>
<name>A0A1Y2DQU4_9PEZI</name>
<accession>A0A1Y2DQU4</accession>
<dbReference type="GeneID" id="63774861"/>
<feature type="transmembrane region" description="Helical" evidence="2">
    <location>
        <begin position="141"/>
        <end position="166"/>
    </location>
</feature>
<evidence type="ECO:0000313" key="4">
    <source>
        <dbReference type="Proteomes" id="UP000193689"/>
    </source>
</evidence>
<evidence type="ECO:0000256" key="1">
    <source>
        <dbReference type="SAM" id="MobiDB-lite"/>
    </source>
</evidence>
<reference evidence="3 4" key="1">
    <citation type="submission" date="2016-07" db="EMBL/GenBank/DDBJ databases">
        <title>Pervasive Adenine N6-methylation of Active Genes in Fungi.</title>
        <authorList>
            <consortium name="DOE Joint Genome Institute"/>
            <person name="Mondo S.J."/>
            <person name="Dannebaum R.O."/>
            <person name="Kuo R.C."/>
            <person name="Labutti K."/>
            <person name="Haridas S."/>
            <person name="Kuo A."/>
            <person name="Salamov A."/>
            <person name="Ahrendt S.R."/>
            <person name="Lipzen A."/>
            <person name="Sullivan W."/>
            <person name="Andreopoulos W.B."/>
            <person name="Clum A."/>
            <person name="Lindquist E."/>
            <person name="Daum C."/>
            <person name="Ramamoorthy G.K."/>
            <person name="Gryganskyi A."/>
            <person name="Culley D."/>
            <person name="Magnuson J.K."/>
            <person name="James T.Y."/>
            <person name="O'Malley M.A."/>
            <person name="Stajich J.E."/>
            <person name="Spatafora J.W."/>
            <person name="Visel A."/>
            <person name="Grigoriev I.V."/>
        </authorList>
    </citation>
    <scope>NUCLEOTIDE SEQUENCE [LARGE SCALE GENOMIC DNA]</scope>
    <source>
        <strain evidence="3 4">CBS 129021</strain>
    </source>
</reference>
<sequence length="197" mass="20906">MVPEVGELNKSNAVGEELCRFTIFNITSPTNSNIGEDFIRAAYIVVDIYDQEISMVQALYDVDDSNIAPFSARGAGAPSAITLTSQPANTRTDMATETIFPAFTPKTYVAAAGYTSLANTASISTAAIATLTVTPTEPSTVAWAGIGVGAPVSSLAVLGAILFLVWRRERQQHPIYTPEAPSPAQPVPEAPDDTKYH</sequence>
<keyword evidence="2" id="KW-0812">Transmembrane</keyword>
<dbReference type="Proteomes" id="UP000193689">
    <property type="component" value="Unassembled WGS sequence"/>
</dbReference>
<comment type="caution">
    <text evidence="3">The sequence shown here is derived from an EMBL/GenBank/DDBJ whole genome shotgun (WGS) entry which is preliminary data.</text>
</comment>